<dbReference type="PROSITE" id="PS51686">
    <property type="entry name" value="SAM_MT_RSMB_NOP"/>
    <property type="match status" value="1"/>
</dbReference>
<evidence type="ECO:0000256" key="5">
    <source>
        <dbReference type="PROSITE-ProRule" id="PRU01023"/>
    </source>
</evidence>
<dbReference type="InterPro" id="IPR023267">
    <property type="entry name" value="RCMT"/>
</dbReference>
<dbReference type="EMBL" id="JAWCUA010000006">
    <property type="protein sequence ID" value="MDU0112654.1"/>
    <property type="molecule type" value="Genomic_DNA"/>
</dbReference>
<protein>
    <recommendedName>
        <fullName evidence="6">SAM-dependent MTase RsmB/NOP-type domain-containing protein</fullName>
    </recommendedName>
</protein>
<feature type="domain" description="SAM-dependent MTase RsmB/NOP-type" evidence="6">
    <location>
        <begin position="1"/>
        <end position="107"/>
    </location>
</feature>
<gene>
    <name evidence="7" type="ORF">RT723_06480</name>
</gene>
<accession>A0ABU3QZ14</accession>
<dbReference type="PANTHER" id="PTHR22807:SF53">
    <property type="entry name" value="RIBOSOMAL RNA SMALL SUBUNIT METHYLTRANSFERASE B-RELATED"/>
    <property type="match status" value="1"/>
</dbReference>
<evidence type="ECO:0000256" key="2">
    <source>
        <dbReference type="ARBA" id="ARBA00022679"/>
    </source>
</evidence>
<dbReference type="RefSeq" id="WP_315946368.1">
    <property type="nucleotide sequence ID" value="NZ_JAWCUA010000006.1"/>
</dbReference>
<dbReference type="PANTHER" id="PTHR22807">
    <property type="entry name" value="NOP2 YEAST -RELATED NOL1/NOP2/FMU SUN DOMAIN-CONTAINING"/>
    <property type="match status" value="1"/>
</dbReference>
<comment type="caution">
    <text evidence="5">Lacks conserved residue(s) required for the propagation of feature annotation.</text>
</comment>
<sequence>MRHVHRLGTIRRHPDVVWTKDLDDITYLAGVQKGLLDHAISLIKPGGVVVFSNCSLEPDEGEDMILRYIEENLGKVELVPADRENRQGFETAITQEGFVAHAHPTFV</sequence>
<evidence type="ECO:0000259" key="6">
    <source>
        <dbReference type="PROSITE" id="PS51686"/>
    </source>
</evidence>
<evidence type="ECO:0000313" key="7">
    <source>
        <dbReference type="EMBL" id="MDU0112654.1"/>
    </source>
</evidence>
<name>A0ABU3QZ14_9GAMM</name>
<proteinExistence type="inferred from homology"/>
<dbReference type="InterPro" id="IPR029063">
    <property type="entry name" value="SAM-dependent_MTases_sf"/>
</dbReference>
<keyword evidence="2 5" id="KW-0808">Transferase</keyword>
<organism evidence="7 8">
    <name type="scientific">Psychrosphaera aquimarina</name>
    <dbReference type="NCBI Taxonomy" id="2044854"/>
    <lineage>
        <taxon>Bacteria</taxon>
        <taxon>Pseudomonadati</taxon>
        <taxon>Pseudomonadota</taxon>
        <taxon>Gammaproteobacteria</taxon>
        <taxon>Alteromonadales</taxon>
        <taxon>Pseudoalteromonadaceae</taxon>
        <taxon>Psychrosphaera</taxon>
    </lineage>
</organism>
<feature type="active site" description="Nucleophile" evidence="5">
    <location>
        <position position="54"/>
    </location>
</feature>
<comment type="similarity">
    <text evidence="5">Belongs to the class I-like SAM-binding methyltransferase superfamily. RsmB/NOP family.</text>
</comment>
<dbReference type="Gene3D" id="3.40.50.150">
    <property type="entry name" value="Vaccinia Virus protein VP39"/>
    <property type="match status" value="1"/>
</dbReference>
<dbReference type="InterPro" id="IPR049560">
    <property type="entry name" value="MeTrfase_RsmB-F_NOP2_cat"/>
</dbReference>
<keyword evidence="8" id="KW-1185">Reference proteome</keyword>
<dbReference type="SUPFAM" id="SSF53335">
    <property type="entry name" value="S-adenosyl-L-methionine-dependent methyltransferases"/>
    <property type="match status" value="1"/>
</dbReference>
<evidence type="ECO:0000256" key="4">
    <source>
        <dbReference type="ARBA" id="ARBA00022884"/>
    </source>
</evidence>
<keyword evidence="3 5" id="KW-0949">S-adenosyl-L-methionine</keyword>
<keyword evidence="4 5" id="KW-0694">RNA-binding</keyword>
<dbReference type="Pfam" id="PF01189">
    <property type="entry name" value="Methyltr_RsmB-F"/>
    <property type="match status" value="1"/>
</dbReference>
<evidence type="ECO:0000313" key="8">
    <source>
        <dbReference type="Proteomes" id="UP001257914"/>
    </source>
</evidence>
<reference evidence="7 8" key="1">
    <citation type="submission" date="2023-10" db="EMBL/GenBank/DDBJ databases">
        <title>Psychrosphaera aquimaarina strain SW33 isolated from seawater.</title>
        <authorList>
            <person name="Bayburt H."/>
            <person name="Kim J.M."/>
            <person name="Choi B.J."/>
            <person name="Jeon C.O."/>
        </authorList>
    </citation>
    <scope>NUCLEOTIDE SEQUENCE [LARGE SCALE GENOMIC DNA]</scope>
    <source>
        <strain evidence="7 8">KCTC 52743</strain>
    </source>
</reference>
<evidence type="ECO:0000256" key="1">
    <source>
        <dbReference type="ARBA" id="ARBA00022603"/>
    </source>
</evidence>
<evidence type="ECO:0000256" key="3">
    <source>
        <dbReference type="ARBA" id="ARBA00022691"/>
    </source>
</evidence>
<dbReference type="Proteomes" id="UP001257914">
    <property type="component" value="Unassembled WGS sequence"/>
</dbReference>
<comment type="caution">
    <text evidence="7">The sequence shown here is derived from an EMBL/GenBank/DDBJ whole genome shotgun (WGS) entry which is preliminary data.</text>
</comment>
<dbReference type="InterPro" id="IPR001678">
    <property type="entry name" value="MeTrfase_RsmB-F_NOP2_dom"/>
</dbReference>
<keyword evidence="1 5" id="KW-0489">Methyltransferase</keyword>